<dbReference type="AlphaFoldDB" id="A0A1N7N8S9"/>
<sequence>MRTRFQPLRWKAASLAAVQIAALYGLAALGNVVSAKLHLPVPGSIIGVVVLFGLLRSGLVKVEWIERGADLLIGELLLFFIPSSVGVIAYAHLFRQDGLKLLAVVAAGTVLVMLVTGSVAEVMWRLRNRSQRSDEGAQAREANAS</sequence>
<dbReference type="PANTHER" id="PTHR33931:SF2">
    <property type="entry name" value="HOLIN-LIKE PROTEIN CIDA"/>
    <property type="match status" value="1"/>
</dbReference>
<feature type="transmembrane region" description="Helical" evidence="6">
    <location>
        <begin position="37"/>
        <end position="55"/>
    </location>
</feature>
<evidence type="ECO:0000256" key="1">
    <source>
        <dbReference type="ARBA" id="ARBA00004651"/>
    </source>
</evidence>
<dbReference type="NCBIfam" id="NF002460">
    <property type="entry name" value="PRK01658.1"/>
    <property type="match status" value="1"/>
</dbReference>
<protein>
    <submittedName>
        <fullName evidence="7">Holin-like protein</fullName>
    </submittedName>
</protein>
<dbReference type="InterPro" id="IPR005538">
    <property type="entry name" value="LrgA/CidA"/>
</dbReference>
<dbReference type="GO" id="GO:0005886">
    <property type="term" value="C:plasma membrane"/>
    <property type="evidence" value="ECO:0007669"/>
    <property type="project" value="UniProtKB-SubCell"/>
</dbReference>
<evidence type="ECO:0000256" key="3">
    <source>
        <dbReference type="ARBA" id="ARBA00022692"/>
    </source>
</evidence>
<evidence type="ECO:0000256" key="2">
    <source>
        <dbReference type="ARBA" id="ARBA00022475"/>
    </source>
</evidence>
<dbReference type="Proteomes" id="UP000186156">
    <property type="component" value="Unassembled WGS sequence"/>
</dbReference>
<name>A0A1N7N8S9_9BACL</name>
<dbReference type="EMBL" id="FTOO01000007">
    <property type="protein sequence ID" value="SIS94668.1"/>
    <property type="molecule type" value="Genomic_DNA"/>
</dbReference>
<keyword evidence="3 6" id="KW-0812">Transmembrane</keyword>
<organism evidence="7 8">
    <name type="scientific">Alicyclobacillus vulcanalis</name>
    <dbReference type="NCBI Taxonomy" id="252246"/>
    <lineage>
        <taxon>Bacteria</taxon>
        <taxon>Bacillati</taxon>
        <taxon>Bacillota</taxon>
        <taxon>Bacilli</taxon>
        <taxon>Bacillales</taxon>
        <taxon>Alicyclobacillaceae</taxon>
        <taxon>Alicyclobacillus</taxon>
    </lineage>
</organism>
<keyword evidence="4 6" id="KW-1133">Transmembrane helix</keyword>
<proteinExistence type="predicted"/>
<comment type="subcellular location">
    <subcellularLocation>
        <location evidence="1">Cell membrane</location>
        <topology evidence="1">Multi-pass membrane protein</topology>
    </subcellularLocation>
</comment>
<dbReference type="Pfam" id="PF03788">
    <property type="entry name" value="LrgA"/>
    <property type="match status" value="1"/>
</dbReference>
<feature type="transmembrane region" description="Helical" evidence="6">
    <location>
        <begin position="76"/>
        <end position="95"/>
    </location>
</feature>
<keyword evidence="5 6" id="KW-0472">Membrane</keyword>
<evidence type="ECO:0000256" key="4">
    <source>
        <dbReference type="ARBA" id="ARBA00022989"/>
    </source>
</evidence>
<dbReference type="RefSeq" id="WP_076347502.1">
    <property type="nucleotide sequence ID" value="NZ_FTOO01000007.1"/>
</dbReference>
<evidence type="ECO:0000313" key="7">
    <source>
        <dbReference type="EMBL" id="SIS94668.1"/>
    </source>
</evidence>
<reference evidence="8" key="1">
    <citation type="submission" date="2017-01" db="EMBL/GenBank/DDBJ databases">
        <authorList>
            <person name="Varghese N."/>
            <person name="Submissions S."/>
        </authorList>
    </citation>
    <scope>NUCLEOTIDE SEQUENCE [LARGE SCALE GENOMIC DNA]</scope>
    <source>
        <strain evidence="8">DSM 16176</strain>
    </source>
</reference>
<evidence type="ECO:0000256" key="6">
    <source>
        <dbReference type="SAM" id="Phobius"/>
    </source>
</evidence>
<feature type="transmembrane region" description="Helical" evidence="6">
    <location>
        <begin position="101"/>
        <end position="124"/>
    </location>
</feature>
<evidence type="ECO:0000256" key="5">
    <source>
        <dbReference type="ARBA" id="ARBA00023136"/>
    </source>
</evidence>
<accession>A0A1N7N8S9</accession>
<evidence type="ECO:0000313" key="8">
    <source>
        <dbReference type="Proteomes" id="UP000186156"/>
    </source>
</evidence>
<keyword evidence="8" id="KW-1185">Reference proteome</keyword>
<gene>
    <name evidence="7" type="ORF">SAMN05421799_107146</name>
</gene>
<dbReference type="STRING" id="252246.SAMN05421799_107146"/>
<dbReference type="PANTHER" id="PTHR33931">
    <property type="entry name" value="HOLIN-LIKE PROTEIN CIDA-RELATED"/>
    <property type="match status" value="1"/>
</dbReference>
<keyword evidence="2" id="KW-1003">Cell membrane</keyword>